<dbReference type="GO" id="GO:0005886">
    <property type="term" value="C:plasma membrane"/>
    <property type="evidence" value="ECO:0007669"/>
    <property type="project" value="TreeGrafter"/>
</dbReference>
<name>A0A846MNC6_9BACT</name>
<dbReference type="GO" id="GO:0004582">
    <property type="term" value="F:dolichyl-phosphate beta-D-mannosyltransferase activity"/>
    <property type="evidence" value="ECO:0007669"/>
    <property type="project" value="UniProtKB-EC"/>
</dbReference>
<dbReference type="RefSeq" id="WP_166918287.1">
    <property type="nucleotide sequence ID" value="NZ_JAASRN010000001.1"/>
</dbReference>
<dbReference type="PANTHER" id="PTHR48090">
    <property type="entry name" value="UNDECAPRENYL-PHOSPHATE 4-DEOXY-4-FORMAMIDO-L-ARABINOSE TRANSFERASE-RELATED"/>
    <property type="match status" value="1"/>
</dbReference>
<dbReference type="CDD" id="cd04187">
    <property type="entry name" value="DPM1_like_bac"/>
    <property type="match status" value="1"/>
</dbReference>
<dbReference type="EMBL" id="JAASRN010000001">
    <property type="protein sequence ID" value="NIK73004.1"/>
    <property type="molecule type" value="Genomic_DNA"/>
</dbReference>
<comment type="subcellular location">
    <subcellularLocation>
        <location evidence="1">Membrane</location>
        <topology evidence="1">Multi-pass membrane protein</topology>
    </subcellularLocation>
</comment>
<organism evidence="9 10">
    <name type="scientific">Thermonema lapsum</name>
    <dbReference type="NCBI Taxonomy" id="28195"/>
    <lineage>
        <taxon>Bacteria</taxon>
        <taxon>Pseudomonadati</taxon>
        <taxon>Bacteroidota</taxon>
        <taxon>Cytophagia</taxon>
        <taxon>Cytophagales</taxon>
        <taxon>Thermonemataceae</taxon>
        <taxon>Thermonema</taxon>
    </lineage>
</organism>
<reference evidence="9 10" key="1">
    <citation type="submission" date="2020-03" db="EMBL/GenBank/DDBJ databases">
        <title>Genomic Encyclopedia of Type Strains, Phase IV (KMG-IV): sequencing the most valuable type-strain genomes for metagenomic binning, comparative biology and taxonomic classification.</title>
        <authorList>
            <person name="Goeker M."/>
        </authorList>
    </citation>
    <scope>NUCLEOTIDE SEQUENCE [LARGE SCALE GENOMIC DNA]</scope>
    <source>
        <strain evidence="9 10">DSM 5718</strain>
    </source>
</reference>
<dbReference type="Proteomes" id="UP000537126">
    <property type="component" value="Unassembled WGS sequence"/>
</dbReference>
<dbReference type="InterPro" id="IPR050256">
    <property type="entry name" value="Glycosyltransferase_2"/>
</dbReference>
<evidence type="ECO:0000313" key="10">
    <source>
        <dbReference type="Proteomes" id="UP000537126"/>
    </source>
</evidence>
<dbReference type="Pfam" id="PF00535">
    <property type="entry name" value="Glycos_transf_2"/>
    <property type="match status" value="1"/>
</dbReference>
<accession>A0A846MNC6</accession>
<feature type="domain" description="Glycosyltransferase 2-like" evidence="8">
    <location>
        <begin position="8"/>
        <end position="141"/>
    </location>
</feature>
<evidence type="ECO:0000313" key="9">
    <source>
        <dbReference type="EMBL" id="NIK73004.1"/>
    </source>
</evidence>
<dbReference type="AlphaFoldDB" id="A0A846MNC6"/>
<dbReference type="InterPro" id="IPR029044">
    <property type="entry name" value="Nucleotide-diphossugar_trans"/>
</dbReference>
<dbReference type="InterPro" id="IPR001173">
    <property type="entry name" value="Glyco_trans_2-like"/>
</dbReference>
<evidence type="ECO:0000256" key="4">
    <source>
        <dbReference type="ARBA" id="ARBA00022692"/>
    </source>
</evidence>
<evidence type="ECO:0000256" key="1">
    <source>
        <dbReference type="ARBA" id="ARBA00004141"/>
    </source>
</evidence>
<proteinExistence type="predicted"/>
<evidence type="ECO:0000256" key="2">
    <source>
        <dbReference type="ARBA" id="ARBA00022676"/>
    </source>
</evidence>
<comment type="caution">
    <text evidence="9">The sequence shown here is derived from an EMBL/GenBank/DDBJ whole genome shotgun (WGS) entry which is preliminary data.</text>
</comment>
<keyword evidence="10" id="KW-1185">Reference proteome</keyword>
<dbReference type="PANTHER" id="PTHR48090:SF1">
    <property type="entry name" value="PROPHAGE BACTOPRENOL GLUCOSYL TRANSFERASE HOMOLOG"/>
    <property type="match status" value="1"/>
</dbReference>
<feature type="transmembrane region" description="Helical" evidence="7">
    <location>
        <begin position="233"/>
        <end position="258"/>
    </location>
</feature>
<feature type="transmembrane region" description="Helical" evidence="7">
    <location>
        <begin position="264"/>
        <end position="291"/>
    </location>
</feature>
<sequence>MTQTPQLSIVSPVYEAEAVLPLLLEQVHATVEGLGCSYEIILVDDGSSDGSWQYMQAQARCHEHIKAIRLSRNFGQHHAITAGLDIARGEWVVVMDCDLEDPPQAIALLWEAAMVGDCDMVLARRIYRRHAFYKQAGGRLFYHLLHWLSGRRYDPAIANFGIYHRKVVDTLRRMREPVRFFPAMVQWTGFKSKTIDIVHQRRPDGQHSSYNLHKLLSLAINVMLTQSARPMWLIVQLGIGFAGFAFLFSLITLIRYFLGYITVLGYASLMISIWFLAGVLLACMGLVGLYIGKIFEAVQGRPLYIISESVNVPTSEHRNITVGQ</sequence>
<evidence type="ECO:0000256" key="6">
    <source>
        <dbReference type="ARBA" id="ARBA00023136"/>
    </source>
</evidence>
<protein>
    <submittedName>
        <fullName evidence="9">Dolichol-phosphate mannosyltransferase</fullName>
        <ecNumber evidence="9">2.4.1.83</ecNumber>
    </submittedName>
</protein>
<keyword evidence="3 9" id="KW-0808">Transferase</keyword>
<keyword evidence="4 7" id="KW-0812">Transmembrane</keyword>
<evidence type="ECO:0000259" key="8">
    <source>
        <dbReference type="Pfam" id="PF00535"/>
    </source>
</evidence>
<dbReference type="SUPFAM" id="SSF53448">
    <property type="entry name" value="Nucleotide-diphospho-sugar transferases"/>
    <property type="match status" value="1"/>
</dbReference>
<gene>
    <name evidence="9" type="ORF">FHS56_000490</name>
</gene>
<evidence type="ECO:0000256" key="5">
    <source>
        <dbReference type="ARBA" id="ARBA00022989"/>
    </source>
</evidence>
<keyword evidence="6 7" id="KW-0472">Membrane</keyword>
<evidence type="ECO:0000256" key="3">
    <source>
        <dbReference type="ARBA" id="ARBA00022679"/>
    </source>
</evidence>
<dbReference type="EC" id="2.4.1.83" evidence="9"/>
<keyword evidence="2 9" id="KW-0328">Glycosyltransferase</keyword>
<keyword evidence="5 7" id="KW-1133">Transmembrane helix</keyword>
<dbReference type="Gene3D" id="3.90.550.10">
    <property type="entry name" value="Spore Coat Polysaccharide Biosynthesis Protein SpsA, Chain A"/>
    <property type="match status" value="1"/>
</dbReference>
<evidence type="ECO:0000256" key="7">
    <source>
        <dbReference type="SAM" id="Phobius"/>
    </source>
</evidence>